<dbReference type="AlphaFoldDB" id="A0A6C0E623"/>
<sequence length="219" mass="23723">MTTRRRQGLRKTRKGGSTVEGLHNSMKRLDAHMKAVLTKDPSAARAHLEKKWLEFFGASLTPAAAKGLIVHYEKLYGRRATRKAARQRGGMAPINYMMGQGSTDFTYGRFPTPMSDPQVIRGLDLGRFYENRGGRACDSTGGFDPQAGGGLFDSLANGYLPASVPRNLLETGVSAFSSRPIADGNPSPVKAHVELASPPHRIFNSVGSSIPMSPIHRAT</sequence>
<dbReference type="EMBL" id="MN739743">
    <property type="protein sequence ID" value="QHT24162.1"/>
    <property type="molecule type" value="Genomic_DNA"/>
</dbReference>
<name>A0A6C0E623_9ZZZZ</name>
<feature type="region of interest" description="Disordered" evidence="1">
    <location>
        <begin position="1"/>
        <end position="20"/>
    </location>
</feature>
<organism evidence="2">
    <name type="scientific">viral metagenome</name>
    <dbReference type="NCBI Taxonomy" id="1070528"/>
    <lineage>
        <taxon>unclassified sequences</taxon>
        <taxon>metagenomes</taxon>
        <taxon>organismal metagenomes</taxon>
    </lineage>
</organism>
<evidence type="ECO:0000256" key="1">
    <source>
        <dbReference type="SAM" id="MobiDB-lite"/>
    </source>
</evidence>
<protein>
    <submittedName>
        <fullName evidence="2">Uncharacterized protein</fullName>
    </submittedName>
</protein>
<feature type="compositionally biased region" description="Basic residues" evidence="1">
    <location>
        <begin position="1"/>
        <end position="14"/>
    </location>
</feature>
<evidence type="ECO:0000313" key="2">
    <source>
        <dbReference type="EMBL" id="QHT24162.1"/>
    </source>
</evidence>
<accession>A0A6C0E623</accession>
<reference evidence="2" key="1">
    <citation type="journal article" date="2020" name="Nature">
        <title>Giant virus diversity and host interactions through global metagenomics.</title>
        <authorList>
            <person name="Schulz F."/>
            <person name="Roux S."/>
            <person name="Paez-Espino D."/>
            <person name="Jungbluth S."/>
            <person name="Walsh D.A."/>
            <person name="Denef V.J."/>
            <person name="McMahon K.D."/>
            <person name="Konstantinidis K.T."/>
            <person name="Eloe-Fadrosh E.A."/>
            <person name="Kyrpides N.C."/>
            <person name="Woyke T."/>
        </authorList>
    </citation>
    <scope>NUCLEOTIDE SEQUENCE</scope>
    <source>
        <strain evidence="2">GVMAG-M-3300023179-138</strain>
    </source>
</reference>
<proteinExistence type="predicted"/>